<gene>
    <name evidence="2" type="ORF">M422DRAFT_54597</name>
</gene>
<feature type="region of interest" description="Disordered" evidence="1">
    <location>
        <begin position="308"/>
        <end position="392"/>
    </location>
</feature>
<evidence type="ECO:0000256" key="1">
    <source>
        <dbReference type="SAM" id="MobiDB-lite"/>
    </source>
</evidence>
<name>A0A0C9U2T2_SPHS4</name>
<feature type="compositionally biased region" description="Basic and acidic residues" evidence="1">
    <location>
        <begin position="322"/>
        <end position="332"/>
    </location>
</feature>
<dbReference type="Proteomes" id="UP000054279">
    <property type="component" value="Unassembled WGS sequence"/>
</dbReference>
<dbReference type="EMBL" id="KN837305">
    <property type="protein sequence ID" value="KIJ28449.1"/>
    <property type="molecule type" value="Genomic_DNA"/>
</dbReference>
<feature type="compositionally biased region" description="Basic and acidic residues" evidence="1">
    <location>
        <begin position="930"/>
        <end position="942"/>
    </location>
</feature>
<organism evidence="2 3">
    <name type="scientific">Sphaerobolus stellatus (strain SS14)</name>
    <dbReference type="NCBI Taxonomy" id="990650"/>
    <lineage>
        <taxon>Eukaryota</taxon>
        <taxon>Fungi</taxon>
        <taxon>Dikarya</taxon>
        <taxon>Basidiomycota</taxon>
        <taxon>Agaricomycotina</taxon>
        <taxon>Agaricomycetes</taxon>
        <taxon>Phallomycetidae</taxon>
        <taxon>Geastrales</taxon>
        <taxon>Sphaerobolaceae</taxon>
        <taxon>Sphaerobolus</taxon>
    </lineage>
</organism>
<protein>
    <submittedName>
        <fullName evidence="2">Uncharacterized protein</fullName>
    </submittedName>
</protein>
<feature type="compositionally biased region" description="Basic residues" evidence="1">
    <location>
        <begin position="312"/>
        <end position="321"/>
    </location>
</feature>
<evidence type="ECO:0000313" key="2">
    <source>
        <dbReference type="EMBL" id="KIJ28449.1"/>
    </source>
</evidence>
<feature type="compositionally biased region" description="Polar residues" evidence="1">
    <location>
        <begin position="820"/>
        <end position="831"/>
    </location>
</feature>
<feature type="region of interest" description="Disordered" evidence="1">
    <location>
        <begin position="790"/>
        <end position="942"/>
    </location>
</feature>
<dbReference type="HOGENOM" id="CLU_311721_0_0_1"/>
<proteinExistence type="predicted"/>
<accession>A0A0C9U2T2</accession>
<reference evidence="2 3" key="1">
    <citation type="submission" date="2014-06" db="EMBL/GenBank/DDBJ databases">
        <title>Evolutionary Origins and Diversification of the Mycorrhizal Mutualists.</title>
        <authorList>
            <consortium name="DOE Joint Genome Institute"/>
            <consortium name="Mycorrhizal Genomics Consortium"/>
            <person name="Kohler A."/>
            <person name="Kuo A."/>
            <person name="Nagy L.G."/>
            <person name="Floudas D."/>
            <person name="Copeland A."/>
            <person name="Barry K.W."/>
            <person name="Cichocki N."/>
            <person name="Veneault-Fourrey C."/>
            <person name="LaButti K."/>
            <person name="Lindquist E.A."/>
            <person name="Lipzen A."/>
            <person name="Lundell T."/>
            <person name="Morin E."/>
            <person name="Murat C."/>
            <person name="Riley R."/>
            <person name="Ohm R."/>
            <person name="Sun H."/>
            <person name="Tunlid A."/>
            <person name="Henrissat B."/>
            <person name="Grigoriev I.V."/>
            <person name="Hibbett D.S."/>
            <person name="Martin F."/>
        </authorList>
    </citation>
    <scope>NUCLEOTIDE SEQUENCE [LARGE SCALE GENOMIC DNA]</scope>
    <source>
        <strain evidence="2 3">SS14</strain>
    </source>
</reference>
<keyword evidence="3" id="KW-1185">Reference proteome</keyword>
<feature type="compositionally biased region" description="Basic and acidic residues" evidence="1">
    <location>
        <begin position="876"/>
        <end position="885"/>
    </location>
</feature>
<evidence type="ECO:0000313" key="3">
    <source>
        <dbReference type="Proteomes" id="UP000054279"/>
    </source>
</evidence>
<sequence>MSHQKTLPIQMKARRIVFNRLPEEEKKKWRAKAEAWEAKPLSQKELFIALPKLLFTFGDAVRKHLKWSIFIWAGGLTDTGKPASLREEWYDEDDAETQVFLASKEYQAVDTVFNGVVARRHNVPLDDVQVMLPYRPRIPNAFVPQGVPLLKDMLEYDVTSNKVLSDNETIVEALKLYLLDTYSLVPMPDGRKRKGKELIPPWDKMDQKKGMLDEWIAPGRLPSADGFRFSAPTRMADEDCQTFAAYVCGGEYSRLEIDKVFRWQNQQDGQVVRTNKLVPAKRKMKGTEVAAEVEVEVEASTENSVEISFGPTKKKMSTKKSSKADPPKREDTNVETEDVISVKKAYKPKKSSNATTPKGEDQTVENASIMNRSENDARPTKKAKKSGNDKELQVDVDDTRIVAKSGRPAQVSKKITEKAALDSKLTATAFKVVHKGSKGPQFNGNGQEWFNDFYRREMNLEWEPDGDVAQGNGTLLDVVRFLEGSEVEPGCTFSAFLDISEPPEFSEWETATFLDRIFDSDNPLPYPHQIKKLKDWKDFSKLLLLLTNVGLEAISNHSIDNSLSRLRLGGALGIFGIARALEFLRRVGNAEGMDEQLGIYQYTLKENVGLLLKRTRRVFEREMWRRWTSGSLTEDRNDATKRLVLLWHVFMEANMAKKVTDEECFGVTWKSSASIIQVVRNTLDQARLRTRRCEPMHQVAQEAKEVWGDKQVVRGIQAWSRVMTVASFSASSLVEKFAWIYALHMVGTAADVCEKKWWKVLIDRTGAWLETAISSLNPVLMQQWKLGSRVKGSAKGGKNKQSAKGTLEMNIDDAAMNEDVMTTQENPTLSSENRDRSECVVVPTAAKVSTSPQKTTKRNYEEMGEKPTPGSSAKKIKLELGRSEDATAVAGGESQNIGNSRGRKVKKAKDAKDSQASRPPSIRLQAKQAKPSEEAKAVEVAK</sequence>
<dbReference type="AlphaFoldDB" id="A0A0C9U2T2"/>